<dbReference type="PRINTS" id="PR00081">
    <property type="entry name" value="GDHRDH"/>
</dbReference>
<accession>A0AB39RPR1</accession>
<dbReference type="InterPro" id="IPR002347">
    <property type="entry name" value="SDR_fam"/>
</dbReference>
<evidence type="ECO:0000259" key="3">
    <source>
        <dbReference type="SMART" id="SM00822"/>
    </source>
</evidence>
<evidence type="ECO:0000256" key="2">
    <source>
        <dbReference type="ARBA" id="ARBA00023002"/>
    </source>
</evidence>
<comment type="similarity">
    <text evidence="1">Belongs to the short-chain dehydrogenases/reductases (SDR) family.</text>
</comment>
<keyword evidence="2 4" id="KW-0560">Oxidoreductase</keyword>
<dbReference type="GO" id="GO:0016491">
    <property type="term" value="F:oxidoreductase activity"/>
    <property type="evidence" value="ECO:0007669"/>
    <property type="project" value="UniProtKB-KW"/>
</dbReference>
<dbReference type="PANTHER" id="PTHR43975">
    <property type="entry name" value="ZGC:101858"/>
    <property type="match status" value="1"/>
</dbReference>
<dbReference type="AlphaFoldDB" id="A0AB39RPR1"/>
<dbReference type="SUPFAM" id="SSF51735">
    <property type="entry name" value="NAD(P)-binding Rossmann-fold domains"/>
    <property type="match status" value="1"/>
</dbReference>
<dbReference type="Pfam" id="PF13561">
    <property type="entry name" value="adh_short_C2"/>
    <property type="match status" value="1"/>
</dbReference>
<proteinExistence type="inferred from homology"/>
<dbReference type="RefSeq" id="WP_369249801.1">
    <property type="nucleotide sequence ID" value="NZ_CP163443.1"/>
</dbReference>
<dbReference type="InterPro" id="IPR057326">
    <property type="entry name" value="KR_dom"/>
</dbReference>
<organism evidence="4">
    <name type="scientific">Streptomyces sp. R41</name>
    <dbReference type="NCBI Taxonomy" id="3238632"/>
    <lineage>
        <taxon>Bacteria</taxon>
        <taxon>Bacillati</taxon>
        <taxon>Actinomycetota</taxon>
        <taxon>Actinomycetes</taxon>
        <taxon>Kitasatosporales</taxon>
        <taxon>Streptomycetaceae</taxon>
        <taxon>Streptomyces</taxon>
    </lineage>
</organism>
<dbReference type="EC" id="1.1.1.-" evidence="4"/>
<dbReference type="PANTHER" id="PTHR43975:SF2">
    <property type="entry name" value="EG:BACR7A4.14 PROTEIN-RELATED"/>
    <property type="match status" value="1"/>
</dbReference>
<gene>
    <name evidence="4" type="ORF">AB5J53_36160</name>
</gene>
<dbReference type="FunFam" id="3.40.50.720:FF:000084">
    <property type="entry name" value="Short-chain dehydrogenase reductase"/>
    <property type="match status" value="1"/>
</dbReference>
<dbReference type="PRINTS" id="PR00080">
    <property type="entry name" value="SDRFAMILY"/>
</dbReference>
<dbReference type="PROSITE" id="PS00061">
    <property type="entry name" value="ADH_SHORT"/>
    <property type="match status" value="1"/>
</dbReference>
<dbReference type="NCBIfam" id="NF005559">
    <property type="entry name" value="PRK07231.1"/>
    <property type="match status" value="1"/>
</dbReference>
<dbReference type="Gene3D" id="3.40.50.720">
    <property type="entry name" value="NAD(P)-binding Rossmann-like Domain"/>
    <property type="match status" value="1"/>
</dbReference>
<dbReference type="CDD" id="cd05233">
    <property type="entry name" value="SDR_c"/>
    <property type="match status" value="1"/>
</dbReference>
<sequence>MSLDGKTFLVTGAGSGIGRAVARRLLDSGARVTLVGRRQDPLKETAGLYTDAYVLAQPADISRPAEAEDAVRTALDRFGSLDGLVNNAGLARFGPLAEADPHDLDAMLGVNLLGPAHLIRAALPALRAGSGSVVNVTSVGGALAMPNRAMYGASKAALNSLTRSLARELAPLVRVNAVLPGPVDTPMYDDLGLAPEKVENLRKDMVESTPLGRFGKPEEIAAWVCHLLDPEVSAWVTGALIPVDGGRTS</sequence>
<dbReference type="InterPro" id="IPR036291">
    <property type="entry name" value="NAD(P)-bd_dom_sf"/>
</dbReference>
<dbReference type="SMART" id="SM00822">
    <property type="entry name" value="PKS_KR"/>
    <property type="match status" value="1"/>
</dbReference>
<evidence type="ECO:0000256" key="1">
    <source>
        <dbReference type="ARBA" id="ARBA00006484"/>
    </source>
</evidence>
<evidence type="ECO:0000313" key="4">
    <source>
        <dbReference type="EMBL" id="XDQ56729.1"/>
    </source>
</evidence>
<name>A0AB39RPR1_9ACTN</name>
<dbReference type="InterPro" id="IPR020904">
    <property type="entry name" value="Sc_DH/Rdtase_CS"/>
</dbReference>
<reference evidence="4" key="1">
    <citation type="submission" date="2024-07" db="EMBL/GenBank/DDBJ databases">
        <authorList>
            <person name="Yu S.T."/>
        </authorList>
    </citation>
    <scope>NUCLEOTIDE SEQUENCE</scope>
    <source>
        <strain evidence="4">R41</strain>
    </source>
</reference>
<dbReference type="EMBL" id="CP163443">
    <property type="protein sequence ID" value="XDQ56729.1"/>
    <property type="molecule type" value="Genomic_DNA"/>
</dbReference>
<feature type="domain" description="Ketoreductase" evidence="3">
    <location>
        <begin position="6"/>
        <end position="185"/>
    </location>
</feature>
<protein>
    <submittedName>
        <fullName evidence="4">SDR family NAD(P)-dependent oxidoreductase</fullName>
        <ecNumber evidence="4">1.1.1.-</ecNumber>
    </submittedName>
</protein>